<comment type="subunit">
    <text evidence="5">Homotetramer.</text>
</comment>
<dbReference type="GO" id="GO:0009086">
    <property type="term" value="P:methionine biosynthetic process"/>
    <property type="evidence" value="ECO:0007669"/>
    <property type="project" value="InterPro"/>
</dbReference>
<sequence length="320" mass="34772">MTEDTVILDGGLATELEAAGLNIQGDPLWSARMLYSNPQAVKEAHYRFLKSGSDIITTATYQASVEGFIQHLGLTLEQANQLMMTGVQLAKDAVWDFNTDGVHPGRRVPLVAGSVGPYGAFLHDGSEYSGAYEEWMSKEELKAWHRPQMHCLVSAGADLIAMETIPSLKEAEALVELLQEFPSSQAWLSFSCKDAQCISNGKKFSEAMQVARRSKQLVAIGVNCCAPTLVEPLLESAAPHKSPDLSWIAYPNSGEDWVVGTGWKTSADEVSLADLSLKWRTQGAAWIGGCCRVSPAEIAEIRHKLHGSKQMGGPDNRSPL</sequence>
<dbReference type="InterPro" id="IPR036589">
    <property type="entry name" value="HCY_dom_sf"/>
</dbReference>
<evidence type="ECO:0000256" key="2">
    <source>
        <dbReference type="ARBA" id="ARBA00022679"/>
    </source>
</evidence>
<dbReference type="GO" id="GO:0032259">
    <property type="term" value="P:methylation"/>
    <property type="evidence" value="ECO:0007669"/>
    <property type="project" value="UniProtKB-KW"/>
</dbReference>
<dbReference type="Pfam" id="PF02574">
    <property type="entry name" value="S-methyl_trans"/>
    <property type="match status" value="1"/>
</dbReference>
<dbReference type="GO" id="GO:0008898">
    <property type="term" value="F:S-adenosylmethionine-homocysteine S-methyltransferase activity"/>
    <property type="evidence" value="ECO:0007669"/>
    <property type="project" value="TreeGrafter"/>
</dbReference>
<dbReference type="GO" id="GO:0033528">
    <property type="term" value="P:S-methylmethionine cycle"/>
    <property type="evidence" value="ECO:0007669"/>
    <property type="project" value="TreeGrafter"/>
</dbReference>
<dbReference type="InterPro" id="IPR017226">
    <property type="entry name" value="BHMT-like"/>
</dbReference>
<dbReference type="GO" id="GO:0008270">
    <property type="term" value="F:zinc ion binding"/>
    <property type="evidence" value="ECO:0007669"/>
    <property type="project" value="UniProtKB-UniRule"/>
</dbReference>
<evidence type="ECO:0000256" key="4">
    <source>
        <dbReference type="ARBA" id="ARBA00022833"/>
    </source>
</evidence>
<evidence type="ECO:0000313" key="9">
    <source>
        <dbReference type="Proteomes" id="UP000824540"/>
    </source>
</evidence>
<keyword evidence="3 5" id="KW-0479">Metal-binding</keyword>
<keyword evidence="1 5" id="KW-0489">Methyltransferase</keyword>
<gene>
    <name evidence="8" type="ORF">JZ751_028063</name>
</gene>
<dbReference type="PANTHER" id="PTHR46015">
    <property type="entry name" value="ZGC:172121"/>
    <property type="match status" value="1"/>
</dbReference>
<reference evidence="8" key="1">
    <citation type="thesis" date="2021" institute="BYU ScholarsArchive" country="Provo, UT, USA">
        <title>Applications of and Algorithms for Genome Assembly and Genomic Analyses with an Emphasis on Marine Teleosts.</title>
        <authorList>
            <person name="Pickett B.D."/>
        </authorList>
    </citation>
    <scope>NUCLEOTIDE SEQUENCE</scope>
    <source>
        <strain evidence="8">HI-2016</strain>
    </source>
</reference>
<keyword evidence="9" id="KW-1185">Reference proteome</keyword>
<feature type="domain" description="Hcy-binding" evidence="7">
    <location>
        <begin position="1"/>
        <end position="305"/>
    </location>
</feature>
<comment type="caution">
    <text evidence="8">The sequence shown here is derived from an EMBL/GenBank/DDBJ whole genome shotgun (WGS) entry which is preliminary data.</text>
</comment>
<dbReference type="AlphaFoldDB" id="A0A8T2PAP9"/>
<keyword evidence="4 5" id="KW-0862">Zinc</keyword>
<feature type="binding site" evidence="6">
    <location>
        <position position="224"/>
    </location>
    <ligand>
        <name>Zn(2+)</name>
        <dbReference type="ChEBI" id="CHEBI:29105"/>
    </ligand>
</feature>
<dbReference type="SUPFAM" id="SSF82282">
    <property type="entry name" value="Homocysteine S-methyltransferase"/>
    <property type="match status" value="1"/>
</dbReference>
<feature type="binding site" evidence="6">
    <location>
        <position position="291"/>
    </location>
    <ligand>
        <name>Zn(2+)</name>
        <dbReference type="ChEBI" id="CHEBI:29105"/>
    </ligand>
</feature>
<dbReference type="Gene3D" id="3.20.20.330">
    <property type="entry name" value="Homocysteine-binding-like domain"/>
    <property type="match status" value="1"/>
</dbReference>
<evidence type="ECO:0000256" key="3">
    <source>
        <dbReference type="ARBA" id="ARBA00022723"/>
    </source>
</evidence>
<dbReference type="InterPro" id="IPR003726">
    <property type="entry name" value="HCY_dom"/>
</dbReference>
<name>A0A8T2PAP9_9TELE</name>
<dbReference type="PROSITE" id="PS50970">
    <property type="entry name" value="HCY"/>
    <property type="match status" value="1"/>
</dbReference>
<comment type="pathway">
    <text evidence="5">Amino-acid biosynthesis; L-methionine biosynthesis via de novo pathway; L-methionine from L-homocysteine (BhmT route): step 1/1.</text>
</comment>
<organism evidence="8 9">
    <name type="scientific">Albula glossodonta</name>
    <name type="common">roundjaw bonefish</name>
    <dbReference type="NCBI Taxonomy" id="121402"/>
    <lineage>
        <taxon>Eukaryota</taxon>
        <taxon>Metazoa</taxon>
        <taxon>Chordata</taxon>
        <taxon>Craniata</taxon>
        <taxon>Vertebrata</taxon>
        <taxon>Euteleostomi</taxon>
        <taxon>Actinopterygii</taxon>
        <taxon>Neopterygii</taxon>
        <taxon>Teleostei</taxon>
        <taxon>Albuliformes</taxon>
        <taxon>Albulidae</taxon>
        <taxon>Albula</taxon>
    </lineage>
</organism>
<accession>A0A8T2PAP9</accession>
<evidence type="ECO:0000259" key="7">
    <source>
        <dbReference type="PROSITE" id="PS50970"/>
    </source>
</evidence>
<dbReference type="NCBIfam" id="NF007020">
    <property type="entry name" value="PRK09485.1"/>
    <property type="match status" value="1"/>
</dbReference>
<feature type="binding site" evidence="6">
    <location>
        <position position="290"/>
    </location>
    <ligand>
        <name>Zn(2+)</name>
        <dbReference type="ChEBI" id="CHEBI:29105"/>
    </ligand>
</feature>
<comment type="cofactor">
    <cofactor evidence="5">
        <name>Zn(2+)</name>
        <dbReference type="ChEBI" id="CHEBI:29105"/>
    </cofactor>
    <text evidence="5">Binds 1 zinc ion per subunit.</text>
</comment>
<dbReference type="Proteomes" id="UP000824540">
    <property type="component" value="Unassembled WGS sequence"/>
</dbReference>
<evidence type="ECO:0000256" key="5">
    <source>
        <dbReference type="PIRNR" id="PIRNR037505"/>
    </source>
</evidence>
<keyword evidence="2 5" id="KW-0808">Transferase</keyword>
<evidence type="ECO:0000256" key="1">
    <source>
        <dbReference type="ARBA" id="ARBA00022603"/>
    </source>
</evidence>
<evidence type="ECO:0000313" key="8">
    <source>
        <dbReference type="EMBL" id="KAG9349615.1"/>
    </source>
</evidence>
<dbReference type="OrthoDB" id="261426at2759"/>
<dbReference type="PIRSF" id="PIRSF037505">
    <property type="entry name" value="Betaine_HMT"/>
    <property type="match status" value="1"/>
</dbReference>
<dbReference type="PANTHER" id="PTHR46015:SF1">
    <property type="entry name" value="HOMOCYSTEINE S-METHYLTRANSFERASE-LIKE ISOFORM 1"/>
    <property type="match status" value="1"/>
</dbReference>
<dbReference type="EMBL" id="JAFBMS010000009">
    <property type="protein sequence ID" value="KAG9349615.1"/>
    <property type="molecule type" value="Genomic_DNA"/>
</dbReference>
<evidence type="ECO:0000256" key="6">
    <source>
        <dbReference type="PROSITE-ProRule" id="PRU00333"/>
    </source>
</evidence>
<dbReference type="InterPro" id="IPR051486">
    <property type="entry name" value="Hcy_S-methyltransferase"/>
</dbReference>
<dbReference type="FunFam" id="3.20.20.330:FF:000002">
    <property type="entry name" value="Homocysteine S-methyltransferase"/>
    <property type="match status" value="1"/>
</dbReference>
<comment type="function">
    <text evidence="5">Involved in the regulation of homocysteine metabolism.</text>
</comment>
<protein>
    <recommendedName>
        <fullName evidence="7">Hcy-binding domain-containing protein</fullName>
    </recommendedName>
</protein>
<proteinExistence type="predicted"/>